<evidence type="ECO:0000256" key="3">
    <source>
        <dbReference type="ARBA" id="ARBA00022448"/>
    </source>
</evidence>
<keyword evidence="5 8" id="KW-0812">Transmembrane</keyword>
<dbReference type="PANTHER" id="PTHR30294:SF29">
    <property type="entry name" value="MULTIDRUG ABC TRANSPORTER PERMEASE YBHS-RELATED"/>
    <property type="match status" value="1"/>
</dbReference>
<evidence type="ECO:0000256" key="4">
    <source>
        <dbReference type="ARBA" id="ARBA00022475"/>
    </source>
</evidence>
<feature type="transmembrane region" description="Helical" evidence="8">
    <location>
        <begin position="260"/>
        <end position="280"/>
    </location>
</feature>
<feature type="transmembrane region" description="Helical" evidence="8">
    <location>
        <begin position="230"/>
        <end position="254"/>
    </location>
</feature>
<dbReference type="InterPro" id="IPR047817">
    <property type="entry name" value="ABC2_TM_bact-type"/>
</dbReference>
<dbReference type="PANTHER" id="PTHR30294">
    <property type="entry name" value="MEMBRANE COMPONENT OF ABC TRANSPORTER YHHJ-RELATED"/>
    <property type="match status" value="1"/>
</dbReference>
<evidence type="ECO:0000256" key="6">
    <source>
        <dbReference type="ARBA" id="ARBA00022989"/>
    </source>
</evidence>
<proteinExistence type="inferred from homology"/>
<gene>
    <name evidence="10" type="ORF">GCM10023231_22010</name>
</gene>
<evidence type="ECO:0000256" key="5">
    <source>
        <dbReference type="ARBA" id="ARBA00022692"/>
    </source>
</evidence>
<feature type="transmembrane region" description="Helical" evidence="8">
    <location>
        <begin position="181"/>
        <end position="203"/>
    </location>
</feature>
<dbReference type="Pfam" id="PF12698">
    <property type="entry name" value="ABC2_membrane_3"/>
    <property type="match status" value="1"/>
</dbReference>
<sequence>MNVLRFILQKEFRQIFRDKSILAMMFTMPIVQLVILPLAMDFDIKNIKLSIIDHDHSSYSQKLIHKIGASGYFKLISMDDGYQQAIVHLEKEEADVIMEIPSNFERNLVREGTERLAIYADAINGTKAGIGSGYLTIVINDFSKELDFNIDAFQKAKEEGGMLEIRQRSWFNPLEAYKFNIVPAVLVLLLTLIGCFMTALNIVREKEIGTIEQINVTPIKKWQFILGKMIPFWVIGMFIFTIGLAVCYFVYGIYPQGSLFLLYLFACFYLIAVLGFGLLISTFSDNQVQAMFIAFFFMTIFMLMSGFFTATDSMPVWARALSDLTPVTHFVKVVRMIMLKNSGFQDVAWEFFYLIGFGIALNGWAIWNYRKTS</sequence>
<comment type="subcellular location">
    <subcellularLocation>
        <location evidence="1">Cell membrane</location>
        <topology evidence="1">Multi-pass membrane protein</topology>
    </subcellularLocation>
</comment>
<evidence type="ECO:0000256" key="8">
    <source>
        <dbReference type="SAM" id="Phobius"/>
    </source>
</evidence>
<dbReference type="Proteomes" id="UP001501411">
    <property type="component" value="Unassembled WGS sequence"/>
</dbReference>
<keyword evidence="3" id="KW-0813">Transport</keyword>
<comment type="similarity">
    <text evidence="2">Belongs to the ABC-2 integral membrane protein family.</text>
</comment>
<evidence type="ECO:0000313" key="10">
    <source>
        <dbReference type="EMBL" id="GAA4793341.1"/>
    </source>
</evidence>
<reference evidence="11" key="1">
    <citation type="journal article" date="2019" name="Int. J. Syst. Evol. Microbiol.">
        <title>The Global Catalogue of Microorganisms (GCM) 10K type strain sequencing project: providing services to taxonomists for standard genome sequencing and annotation.</title>
        <authorList>
            <consortium name="The Broad Institute Genomics Platform"/>
            <consortium name="The Broad Institute Genome Sequencing Center for Infectious Disease"/>
            <person name="Wu L."/>
            <person name="Ma J."/>
        </authorList>
    </citation>
    <scope>NUCLEOTIDE SEQUENCE [LARGE SCALE GENOMIC DNA]</scope>
    <source>
        <strain evidence="11">JCM 18200</strain>
    </source>
</reference>
<dbReference type="RefSeq" id="WP_345231833.1">
    <property type="nucleotide sequence ID" value="NZ_BAABIQ010000034.1"/>
</dbReference>
<protein>
    <submittedName>
        <fullName evidence="10">ABC transporter permease</fullName>
    </submittedName>
</protein>
<feature type="transmembrane region" description="Helical" evidence="8">
    <location>
        <begin position="347"/>
        <end position="367"/>
    </location>
</feature>
<keyword evidence="4" id="KW-1003">Cell membrane</keyword>
<feature type="domain" description="ABC transmembrane type-2" evidence="9">
    <location>
        <begin position="132"/>
        <end position="372"/>
    </location>
</feature>
<name>A0ABP9BBP9_9SPHI</name>
<dbReference type="PROSITE" id="PS51012">
    <property type="entry name" value="ABC_TM2"/>
    <property type="match status" value="1"/>
</dbReference>
<dbReference type="EMBL" id="BAABIQ010000034">
    <property type="protein sequence ID" value="GAA4793341.1"/>
    <property type="molecule type" value="Genomic_DNA"/>
</dbReference>
<comment type="caution">
    <text evidence="10">The sequence shown here is derived from an EMBL/GenBank/DDBJ whole genome shotgun (WGS) entry which is preliminary data.</text>
</comment>
<keyword evidence="7 8" id="KW-0472">Membrane</keyword>
<feature type="transmembrane region" description="Helical" evidence="8">
    <location>
        <begin position="21"/>
        <end position="40"/>
    </location>
</feature>
<evidence type="ECO:0000256" key="1">
    <source>
        <dbReference type="ARBA" id="ARBA00004651"/>
    </source>
</evidence>
<accession>A0ABP9BBP9</accession>
<feature type="transmembrane region" description="Helical" evidence="8">
    <location>
        <begin position="292"/>
        <end position="310"/>
    </location>
</feature>
<organism evidence="10 11">
    <name type="scientific">Olivibacter ginsenosidimutans</name>
    <dbReference type="NCBI Taxonomy" id="1176537"/>
    <lineage>
        <taxon>Bacteria</taxon>
        <taxon>Pseudomonadati</taxon>
        <taxon>Bacteroidota</taxon>
        <taxon>Sphingobacteriia</taxon>
        <taxon>Sphingobacteriales</taxon>
        <taxon>Sphingobacteriaceae</taxon>
        <taxon>Olivibacter</taxon>
    </lineage>
</organism>
<evidence type="ECO:0000313" key="11">
    <source>
        <dbReference type="Proteomes" id="UP001501411"/>
    </source>
</evidence>
<dbReference type="InterPro" id="IPR013525">
    <property type="entry name" value="ABC2_TM"/>
</dbReference>
<evidence type="ECO:0000256" key="2">
    <source>
        <dbReference type="ARBA" id="ARBA00007783"/>
    </source>
</evidence>
<keyword evidence="6 8" id="KW-1133">Transmembrane helix</keyword>
<evidence type="ECO:0000256" key="7">
    <source>
        <dbReference type="ARBA" id="ARBA00023136"/>
    </source>
</evidence>
<evidence type="ECO:0000259" key="9">
    <source>
        <dbReference type="PROSITE" id="PS51012"/>
    </source>
</evidence>
<dbReference type="Gene3D" id="3.40.1710.10">
    <property type="entry name" value="abc type-2 transporter like domain"/>
    <property type="match status" value="1"/>
</dbReference>
<keyword evidence="11" id="KW-1185">Reference proteome</keyword>
<dbReference type="InterPro" id="IPR051449">
    <property type="entry name" value="ABC-2_transporter_component"/>
</dbReference>